<feature type="transmembrane region" description="Helical" evidence="2">
    <location>
        <begin position="12"/>
        <end position="34"/>
    </location>
</feature>
<protein>
    <submittedName>
        <fullName evidence="4">Sugar transferase</fullName>
    </submittedName>
</protein>
<feature type="domain" description="Bacterial sugar transferase" evidence="3">
    <location>
        <begin position="7"/>
        <end position="202"/>
    </location>
</feature>
<dbReference type="Proteomes" id="UP001149140">
    <property type="component" value="Unassembled WGS sequence"/>
</dbReference>
<evidence type="ECO:0000313" key="4">
    <source>
        <dbReference type="EMBL" id="MDA0166925.1"/>
    </source>
</evidence>
<accession>A0A9X3N4L8</accession>
<sequence length="208" mass="23633">MTAVSCRVLDVFVAGALLIALAPLLLVIALAIRLDSPGWFVFRQRRVGRNLKPFTVNKFRTMRANAEHDTHRAFVTKLITRGEGDDTVEKPFFKIASDARVTRIGRFLRKSSLDELPQLWNVLRGDMSLVGPRPPIPYEVEHYPSHWFARFAVKPGLTGLWQVSGRSQLTLEEMIRLDVEYVENRSLWMNVRILARTIPVVLLGRGAA</sequence>
<evidence type="ECO:0000256" key="2">
    <source>
        <dbReference type="SAM" id="Phobius"/>
    </source>
</evidence>
<keyword evidence="2" id="KW-1133">Transmembrane helix</keyword>
<evidence type="ECO:0000256" key="1">
    <source>
        <dbReference type="ARBA" id="ARBA00006464"/>
    </source>
</evidence>
<comment type="similarity">
    <text evidence="1">Belongs to the bacterial sugar transferase family.</text>
</comment>
<name>A0A9X3N4L8_9ACTN</name>
<organism evidence="4 5">
    <name type="scientific">Solirubrobacter ginsenosidimutans</name>
    <dbReference type="NCBI Taxonomy" id="490573"/>
    <lineage>
        <taxon>Bacteria</taxon>
        <taxon>Bacillati</taxon>
        <taxon>Actinomycetota</taxon>
        <taxon>Thermoleophilia</taxon>
        <taxon>Solirubrobacterales</taxon>
        <taxon>Solirubrobacteraceae</taxon>
        <taxon>Solirubrobacter</taxon>
    </lineage>
</organism>
<dbReference type="RefSeq" id="WP_270046178.1">
    <property type="nucleotide sequence ID" value="NZ_JAPDOD010000081.1"/>
</dbReference>
<dbReference type="GO" id="GO:0016780">
    <property type="term" value="F:phosphotransferase activity, for other substituted phosphate groups"/>
    <property type="evidence" value="ECO:0007669"/>
    <property type="project" value="TreeGrafter"/>
</dbReference>
<dbReference type="PANTHER" id="PTHR30576:SF10">
    <property type="entry name" value="SLL5057 PROTEIN"/>
    <property type="match status" value="1"/>
</dbReference>
<dbReference type="InterPro" id="IPR003362">
    <property type="entry name" value="Bact_transf"/>
</dbReference>
<dbReference type="Pfam" id="PF02397">
    <property type="entry name" value="Bac_transf"/>
    <property type="match status" value="1"/>
</dbReference>
<keyword evidence="4" id="KW-0808">Transferase</keyword>
<keyword evidence="5" id="KW-1185">Reference proteome</keyword>
<keyword evidence="2" id="KW-0812">Transmembrane</keyword>
<comment type="caution">
    <text evidence="4">The sequence shown here is derived from an EMBL/GenBank/DDBJ whole genome shotgun (WGS) entry which is preliminary data.</text>
</comment>
<gene>
    <name evidence="4" type="ORF">OM076_42085</name>
</gene>
<reference evidence="4" key="1">
    <citation type="submission" date="2022-10" db="EMBL/GenBank/DDBJ databases">
        <title>The WGS of Solirubrobacter ginsenosidimutans DSM 21036.</title>
        <authorList>
            <person name="Jiang Z."/>
        </authorList>
    </citation>
    <scope>NUCLEOTIDE SEQUENCE</scope>
    <source>
        <strain evidence="4">DSM 21036</strain>
    </source>
</reference>
<evidence type="ECO:0000259" key="3">
    <source>
        <dbReference type="Pfam" id="PF02397"/>
    </source>
</evidence>
<keyword evidence="2" id="KW-0472">Membrane</keyword>
<dbReference type="EMBL" id="JAPDOD010000081">
    <property type="protein sequence ID" value="MDA0166925.1"/>
    <property type="molecule type" value="Genomic_DNA"/>
</dbReference>
<proteinExistence type="inferred from homology"/>
<dbReference type="AlphaFoldDB" id="A0A9X3N4L8"/>
<dbReference type="PANTHER" id="PTHR30576">
    <property type="entry name" value="COLANIC BIOSYNTHESIS UDP-GLUCOSE LIPID CARRIER TRANSFERASE"/>
    <property type="match status" value="1"/>
</dbReference>
<evidence type="ECO:0000313" key="5">
    <source>
        <dbReference type="Proteomes" id="UP001149140"/>
    </source>
</evidence>